<keyword evidence="2" id="KW-1185">Reference proteome</keyword>
<gene>
    <name evidence="1" type="ordered locus">E2348C_0683</name>
</gene>
<dbReference type="HOGENOM" id="CLU_2057675_0_0_6"/>
<organism evidence="1 2">
    <name type="scientific">Escherichia coli O127:H6 (strain E2348/69 / EPEC)</name>
    <dbReference type="NCBI Taxonomy" id="574521"/>
    <lineage>
        <taxon>Bacteria</taxon>
        <taxon>Pseudomonadati</taxon>
        <taxon>Pseudomonadota</taxon>
        <taxon>Gammaproteobacteria</taxon>
        <taxon>Enterobacterales</taxon>
        <taxon>Enterobacteriaceae</taxon>
        <taxon>Escherichia</taxon>
    </lineage>
</organism>
<dbReference type="KEGG" id="ecg:E2348C_0683"/>
<dbReference type="AlphaFoldDB" id="B7ULS9"/>
<proteinExistence type="predicted"/>
<protein>
    <submittedName>
        <fullName evidence="1">Uncharacterized protein</fullName>
    </submittedName>
</protein>
<sequence>MTLAFAVSVVLEHCSSCAGKHPRHFGLIASCLDKKLWYRLNCGVHAFSSSVIFIPSRPPGTFTPRITRMSSNCSSSSANPAWIRESSKPFRMLSRSRRRESGTSAMTLMRSRDLVKMSN</sequence>
<evidence type="ECO:0000313" key="1">
    <source>
        <dbReference type="EMBL" id="CAS08231.1"/>
    </source>
</evidence>
<dbReference type="Proteomes" id="UP000008205">
    <property type="component" value="Chromosome"/>
</dbReference>
<accession>B7ULS9</accession>
<reference evidence="1 2" key="1">
    <citation type="journal article" date="2009" name="J. Bacteriol.">
        <title>Complete genome sequence and comparative genome analysis of enteropathogenic Escherichia coli O127:H6 strain E2348/69.</title>
        <authorList>
            <person name="Iguchi A."/>
            <person name="Thomson N.R."/>
            <person name="Ogura Y."/>
            <person name="Saunders D."/>
            <person name="Ooka T."/>
            <person name="Henderson I.R."/>
            <person name="Harris D."/>
            <person name="Asadulghani M."/>
            <person name="Kurokawa K."/>
            <person name="Dean P."/>
            <person name="Kenny B."/>
            <person name="Quail M.A."/>
            <person name="Thurston S."/>
            <person name="Dougan G."/>
            <person name="Hayashi T."/>
            <person name="Parkhill J."/>
            <person name="Frankel G."/>
        </authorList>
    </citation>
    <scope>NUCLEOTIDE SEQUENCE [LARGE SCALE GENOMIC DNA]</scope>
    <source>
        <strain evidence="2">E2348/69 / EPEC</strain>
    </source>
</reference>
<name>B7ULS9_ECO27</name>
<dbReference type="EMBL" id="FM180568">
    <property type="protein sequence ID" value="CAS08231.1"/>
    <property type="molecule type" value="Genomic_DNA"/>
</dbReference>
<evidence type="ECO:0000313" key="2">
    <source>
        <dbReference type="Proteomes" id="UP000008205"/>
    </source>
</evidence>